<dbReference type="Gene3D" id="1.10.510.10">
    <property type="entry name" value="Transferase(Phosphotransferase) domain 1"/>
    <property type="match status" value="1"/>
</dbReference>
<dbReference type="GO" id="GO:0004674">
    <property type="term" value="F:protein serine/threonine kinase activity"/>
    <property type="evidence" value="ECO:0007669"/>
    <property type="project" value="TreeGrafter"/>
</dbReference>
<keyword evidence="3" id="KW-0418">Kinase</keyword>
<dbReference type="RefSeq" id="XP_008079894.1">
    <property type="nucleotide sequence ID" value="XM_008081703.1"/>
</dbReference>
<evidence type="ECO:0000313" key="4">
    <source>
        <dbReference type="Proteomes" id="UP000016922"/>
    </source>
</evidence>
<dbReference type="Pfam" id="PF00069">
    <property type="entry name" value="Pkinase"/>
    <property type="match status" value="1"/>
</dbReference>
<feature type="domain" description="Protein kinase" evidence="2">
    <location>
        <begin position="273"/>
        <end position="618"/>
    </location>
</feature>
<dbReference type="InterPro" id="IPR000719">
    <property type="entry name" value="Prot_kinase_dom"/>
</dbReference>
<evidence type="ECO:0000259" key="2">
    <source>
        <dbReference type="PROSITE" id="PS50011"/>
    </source>
</evidence>
<feature type="compositionally biased region" description="Basic and acidic residues" evidence="1">
    <location>
        <begin position="7"/>
        <end position="19"/>
    </location>
</feature>
<dbReference type="InterPro" id="IPR011009">
    <property type="entry name" value="Kinase-like_dom_sf"/>
</dbReference>
<sequence length="993" mass="112120">MDVPQDDPAHGPPKREAPRTRVTNPVRMSENNEIHDLGDTIYLTTVRRPISSEDGENPLSSTKPEDVSVLAAGAPNDPIIPIASSSEIKLGKLIRSSLRKSAGRDGGKDFLPIGSLHRILTRSRIRQEVAKEFSGSQDELENLVGEIWDIYSTSSSPFVQSRKTTRLRIFAILSLIGKTNEIKAFVEAGLYDSHLPFVLFNSSDGCPQLALPNETDQNPTNLIELFATWPEWAIESFAEKQVQLLSPYFQLSTSKHSEVLHYDFGAKIILPYIEKDPTRRRGGFGEVFRVKIHPECHNCCEDTAAPEKNPSYAVKRFLRDDPQAFEAEVSSLKRLNKKDNPNIITLLGTFAYREQYYLIFPWADGNLRDFWIQYPTPSNTVPAKLDYDWVLWFSEQCLGIAQGLEAIHSAVVQLESSSEKGSSDQLHGRHGDLKPENILWFENPNEVEGTPSSSVLKISDFGLTDFHRNRSKSGINAQTVGNSPTYRAPEYDVMKAVSQNYDIWTLGCVLLEFVTWFLSGWPEVDEFSEIRTNEDNNQVKEDTFFVLVYLKERNGQIGARLKESVVNQCNKLYDRENCSDYMVEFLNFIKDHLLRMNPRNRLACNKIVMKLSRLHERCVKDAKFSCLRREAIPVRHGTNLSTLEAAPIDVSPEQMRRQNKMRSSPPVHDGPVEPSLPSKDKEFTRHSLMIDDPEEATQESPIYMIQRSDGLRKLPEEIRTNNDLEQILPVAVAYDQNLTATPTSTTFGSEAHSRPQSPNKTYGSRPQSPATRKVHFDAKKGRTSIAEDGEDDEDDVNKEENYPSENVGDPTPSIDQSVKVEQTLLRDRHGISSLLNKELSTTINNLPGTSNLAPYHVVELEAQESHINSELEDVRTKDLLPAEHQDTLAIIPGSIRSTLNESDDKRQSRNIESTNDQETSTVVQQHVQPSYSQTGGQPFHRGNSNGKPSDKRMEIQEREPLEVEEATADNTGSKLKFIKNLLCRKLCCFNRNG</sequence>
<dbReference type="GeneID" id="19465343"/>
<gene>
    <name evidence="3" type="ORF">GLAREA_06289</name>
</gene>
<organism evidence="3 4">
    <name type="scientific">Glarea lozoyensis (strain ATCC 20868 / MF5171)</name>
    <dbReference type="NCBI Taxonomy" id="1116229"/>
    <lineage>
        <taxon>Eukaryota</taxon>
        <taxon>Fungi</taxon>
        <taxon>Dikarya</taxon>
        <taxon>Ascomycota</taxon>
        <taxon>Pezizomycotina</taxon>
        <taxon>Leotiomycetes</taxon>
        <taxon>Helotiales</taxon>
        <taxon>Helotiaceae</taxon>
        <taxon>Glarea</taxon>
    </lineage>
</organism>
<dbReference type="HOGENOM" id="CLU_301110_0_0_1"/>
<dbReference type="EMBL" id="KE145358">
    <property type="protein sequence ID" value="EPE33277.1"/>
    <property type="molecule type" value="Genomic_DNA"/>
</dbReference>
<feature type="region of interest" description="Disordered" evidence="1">
    <location>
        <begin position="1"/>
        <end position="34"/>
    </location>
</feature>
<feature type="region of interest" description="Disordered" evidence="1">
    <location>
        <begin position="649"/>
        <end position="680"/>
    </location>
</feature>
<keyword evidence="3" id="KW-0808">Transferase</keyword>
<feature type="compositionally biased region" description="Acidic residues" evidence="1">
    <location>
        <begin position="787"/>
        <end position="797"/>
    </location>
</feature>
<proteinExistence type="predicted"/>
<dbReference type="eggNOG" id="KOG0594">
    <property type="taxonomic scope" value="Eukaryota"/>
</dbReference>
<dbReference type="SUPFAM" id="SSF56112">
    <property type="entry name" value="Protein kinase-like (PK-like)"/>
    <property type="match status" value="1"/>
</dbReference>
<feature type="region of interest" description="Disordered" evidence="1">
    <location>
        <begin position="741"/>
        <end position="815"/>
    </location>
</feature>
<dbReference type="Gene3D" id="3.30.200.20">
    <property type="entry name" value="Phosphorylase Kinase, domain 1"/>
    <property type="match status" value="1"/>
</dbReference>
<dbReference type="Proteomes" id="UP000016922">
    <property type="component" value="Unassembled WGS sequence"/>
</dbReference>
<feature type="region of interest" description="Disordered" evidence="1">
    <location>
        <begin position="895"/>
        <end position="951"/>
    </location>
</feature>
<dbReference type="AlphaFoldDB" id="S3D4C9"/>
<feature type="compositionally biased region" description="Polar residues" evidence="1">
    <location>
        <begin position="741"/>
        <end position="770"/>
    </location>
</feature>
<dbReference type="SMART" id="SM00220">
    <property type="entry name" value="S_TKc"/>
    <property type="match status" value="1"/>
</dbReference>
<dbReference type="GO" id="GO:0005524">
    <property type="term" value="F:ATP binding"/>
    <property type="evidence" value="ECO:0007669"/>
    <property type="project" value="InterPro"/>
</dbReference>
<dbReference type="KEGG" id="glz:GLAREA_06289"/>
<dbReference type="PANTHER" id="PTHR24359:SF37">
    <property type="entry name" value="PROTEIN KINASE DOMAIN-CONTAINING PROTEIN"/>
    <property type="match status" value="1"/>
</dbReference>
<feature type="compositionally biased region" description="Polar residues" evidence="1">
    <location>
        <begin position="910"/>
        <end position="947"/>
    </location>
</feature>
<dbReference type="PANTHER" id="PTHR24359">
    <property type="entry name" value="SERINE/THREONINE-PROTEIN KINASE SBK1"/>
    <property type="match status" value="1"/>
</dbReference>
<evidence type="ECO:0000256" key="1">
    <source>
        <dbReference type="SAM" id="MobiDB-lite"/>
    </source>
</evidence>
<dbReference type="OrthoDB" id="1046782at2759"/>
<reference evidence="3 4" key="1">
    <citation type="journal article" date="2013" name="BMC Genomics">
        <title>Genomics-driven discovery of the pneumocandin biosynthetic gene cluster in the fungus Glarea lozoyensis.</title>
        <authorList>
            <person name="Chen L."/>
            <person name="Yue Q."/>
            <person name="Zhang X."/>
            <person name="Xiang M."/>
            <person name="Wang C."/>
            <person name="Li S."/>
            <person name="Che Y."/>
            <person name="Ortiz-Lopez F.J."/>
            <person name="Bills G.F."/>
            <person name="Liu X."/>
            <person name="An Z."/>
        </authorList>
    </citation>
    <scope>NUCLEOTIDE SEQUENCE [LARGE SCALE GENOMIC DNA]</scope>
    <source>
        <strain evidence="4">ATCC 20868 / MF5171</strain>
    </source>
</reference>
<evidence type="ECO:0000313" key="3">
    <source>
        <dbReference type="EMBL" id="EPE33277.1"/>
    </source>
</evidence>
<name>S3D4C9_GLAL2</name>
<dbReference type="STRING" id="1116229.S3D4C9"/>
<protein>
    <submittedName>
        <fullName evidence="3">Protein kinase-like (PK-like)</fullName>
    </submittedName>
</protein>
<keyword evidence="4" id="KW-1185">Reference proteome</keyword>
<dbReference type="CDD" id="cd00180">
    <property type="entry name" value="PKc"/>
    <property type="match status" value="1"/>
</dbReference>
<accession>S3D4C9</accession>
<dbReference type="PROSITE" id="PS50011">
    <property type="entry name" value="PROTEIN_KINASE_DOM"/>
    <property type="match status" value="1"/>
</dbReference>